<sequence length="179" mass="19445">MLLVPDEGAVEEFVAAAADPAFRDRIHPWDADAAEDDLDARVGEDGIEQRRELPVPVADQEPHVSALVFEVHDEVPGGLGDPGCGRVRGGSEDTVPGAGVLDHREDVINRGRVTIRIDLRQEVPGLSPQQFWLVGTRELDHLALVAPALNDQVLTAIPASTWWPIQDQGRCTRGCIRGI</sequence>
<gene>
    <name evidence="1" type="ORF">F4560_003058</name>
</gene>
<dbReference type="AlphaFoldDB" id="A0A7W9M0U5"/>
<keyword evidence="2" id="KW-1185">Reference proteome</keyword>
<name>A0A7W9M0U5_9PSEU</name>
<dbReference type="EMBL" id="JACHMO010000001">
    <property type="protein sequence ID" value="MBB5803290.1"/>
    <property type="molecule type" value="Genomic_DNA"/>
</dbReference>
<comment type="caution">
    <text evidence="1">The sequence shown here is derived from an EMBL/GenBank/DDBJ whole genome shotgun (WGS) entry which is preliminary data.</text>
</comment>
<dbReference type="Proteomes" id="UP000552097">
    <property type="component" value="Unassembled WGS sequence"/>
</dbReference>
<dbReference type="RefSeq" id="WP_246479273.1">
    <property type="nucleotide sequence ID" value="NZ_JACHMO010000001.1"/>
</dbReference>
<evidence type="ECO:0000313" key="2">
    <source>
        <dbReference type="Proteomes" id="UP000552097"/>
    </source>
</evidence>
<protein>
    <submittedName>
        <fullName evidence="1">Uncharacterized protein</fullName>
    </submittedName>
</protein>
<accession>A0A7W9M0U5</accession>
<proteinExistence type="predicted"/>
<reference evidence="1 2" key="1">
    <citation type="submission" date="2020-08" db="EMBL/GenBank/DDBJ databases">
        <title>Sequencing the genomes of 1000 actinobacteria strains.</title>
        <authorList>
            <person name="Klenk H.-P."/>
        </authorList>
    </citation>
    <scope>NUCLEOTIDE SEQUENCE [LARGE SCALE GENOMIC DNA]</scope>
    <source>
        <strain evidence="1 2">DSM 45486</strain>
    </source>
</reference>
<organism evidence="1 2">
    <name type="scientific">Saccharothrix ecbatanensis</name>
    <dbReference type="NCBI Taxonomy" id="1105145"/>
    <lineage>
        <taxon>Bacteria</taxon>
        <taxon>Bacillati</taxon>
        <taxon>Actinomycetota</taxon>
        <taxon>Actinomycetes</taxon>
        <taxon>Pseudonocardiales</taxon>
        <taxon>Pseudonocardiaceae</taxon>
        <taxon>Saccharothrix</taxon>
    </lineage>
</organism>
<evidence type="ECO:0000313" key="1">
    <source>
        <dbReference type="EMBL" id="MBB5803290.1"/>
    </source>
</evidence>